<gene>
    <name evidence="2" type="ORF">glysoja_029901</name>
</gene>
<proteinExistence type="inferred from homology"/>
<reference evidence="2" key="1">
    <citation type="submission" date="2014-07" db="EMBL/GenBank/DDBJ databases">
        <title>Identification of a novel salt tolerance gene in wild soybean by whole-genome sequencing.</title>
        <authorList>
            <person name="Lam H.-M."/>
            <person name="Qi X."/>
            <person name="Li M.-W."/>
            <person name="Liu X."/>
            <person name="Xie M."/>
            <person name="Ni M."/>
            <person name="Xu X."/>
        </authorList>
    </citation>
    <scope>NUCLEOTIDE SEQUENCE [LARGE SCALE GENOMIC DNA]</scope>
    <source>
        <tissue evidence="2">Root</tissue>
    </source>
</reference>
<comment type="similarity">
    <text evidence="1">Belongs to the phosphoglycerate mutase family.</text>
</comment>
<organism evidence="2">
    <name type="scientific">Glycine soja</name>
    <name type="common">Wild soybean</name>
    <dbReference type="NCBI Taxonomy" id="3848"/>
    <lineage>
        <taxon>Eukaryota</taxon>
        <taxon>Viridiplantae</taxon>
        <taxon>Streptophyta</taxon>
        <taxon>Embryophyta</taxon>
        <taxon>Tracheophyta</taxon>
        <taxon>Spermatophyta</taxon>
        <taxon>Magnoliopsida</taxon>
        <taxon>eudicotyledons</taxon>
        <taxon>Gunneridae</taxon>
        <taxon>Pentapetalae</taxon>
        <taxon>rosids</taxon>
        <taxon>fabids</taxon>
        <taxon>Fabales</taxon>
        <taxon>Fabaceae</taxon>
        <taxon>Papilionoideae</taxon>
        <taxon>50 kb inversion clade</taxon>
        <taxon>NPAAA clade</taxon>
        <taxon>indigoferoid/millettioid clade</taxon>
        <taxon>Phaseoleae</taxon>
        <taxon>Glycine</taxon>
        <taxon>Glycine subgen. Soja</taxon>
    </lineage>
</organism>
<dbReference type="CDD" id="cd07067">
    <property type="entry name" value="HP_PGM_like"/>
    <property type="match status" value="1"/>
</dbReference>
<dbReference type="Gene3D" id="3.40.50.1240">
    <property type="entry name" value="Phosphoglycerate mutase-like"/>
    <property type="match status" value="1"/>
</dbReference>
<dbReference type="InterPro" id="IPR050275">
    <property type="entry name" value="PGM_Phosphatase"/>
</dbReference>
<evidence type="ECO:0000256" key="1">
    <source>
        <dbReference type="ARBA" id="ARBA00038362"/>
    </source>
</evidence>
<sequence length="291" mass="32464">MNMSMITVAVYCSISSFPSSLRFRRRAFPHLSLSPPSALCFSGLSENIDSGGGGSGGPCIFPLNRCKTIHLVRHGQGIHNVEGDKDYNAYMKPEYFDAHLTPLGWQEVDSLRKDVHDSGLMKRIDLVIASPLLRTLQTAVGVFGGESYTDITDVLPLMVENAGNSNRAAISSLNCPPIVAVELCREHLIDSNEDTWWKADVRETKEELAARGRKFMNWLGTRKEKEIAIVTHRALLLHTLSAFGNYSHPLEKKELSKPFANCELRSMVIVDWYEHNLNNFKSSLAPQSGFL</sequence>
<dbReference type="PANTHER" id="PTHR48100:SF30">
    <property type="entry name" value="PHOSPHOGLYCERATE MUTASE-LIKE PROTEIN 1"/>
    <property type="match status" value="1"/>
</dbReference>
<protein>
    <recommendedName>
        <fullName evidence="3">Phosphoglycerate mutase-like protein 1</fullName>
    </recommendedName>
</protein>
<dbReference type="GO" id="GO:0016791">
    <property type="term" value="F:phosphatase activity"/>
    <property type="evidence" value="ECO:0007669"/>
    <property type="project" value="TreeGrafter"/>
</dbReference>
<dbReference type="Proteomes" id="UP000053555">
    <property type="component" value="Unassembled WGS sequence"/>
</dbReference>
<name>A0A0B2QFT9_GLYSO</name>
<dbReference type="Pfam" id="PF00300">
    <property type="entry name" value="His_Phos_1"/>
    <property type="match status" value="1"/>
</dbReference>
<dbReference type="EMBL" id="KN659486">
    <property type="protein sequence ID" value="KHN19039.1"/>
    <property type="molecule type" value="Genomic_DNA"/>
</dbReference>
<dbReference type="PANTHER" id="PTHR48100">
    <property type="entry name" value="BROAD-SPECIFICITY PHOSPHATASE YOR283W-RELATED"/>
    <property type="match status" value="1"/>
</dbReference>
<dbReference type="GO" id="GO:0005737">
    <property type="term" value="C:cytoplasm"/>
    <property type="evidence" value="ECO:0007669"/>
    <property type="project" value="TreeGrafter"/>
</dbReference>
<dbReference type="InterPro" id="IPR029033">
    <property type="entry name" value="His_PPase_superfam"/>
</dbReference>
<evidence type="ECO:0000313" key="2">
    <source>
        <dbReference type="EMBL" id="KHN19039.1"/>
    </source>
</evidence>
<dbReference type="SMART" id="SM00855">
    <property type="entry name" value="PGAM"/>
    <property type="match status" value="1"/>
</dbReference>
<dbReference type="InterPro" id="IPR013078">
    <property type="entry name" value="His_Pase_superF_clade-1"/>
</dbReference>
<evidence type="ECO:0008006" key="3">
    <source>
        <dbReference type="Google" id="ProtNLM"/>
    </source>
</evidence>
<accession>A0A0B2QFT9</accession>
<dbReference type="AlphaFoldDB" id="A0A0B2QFT9"/>
<dbReference type="SUPFAM" id="SSF53254">
    <property type="entry name" value="Phosphoglycerate mutase-like"/>
    <property type="match status" value="1"/>
</dbReference>